<dbReference type="Pfam" id="PF00201">
    <property type="entry name" value="UDPGT"/>
    <property type="match status" value="1"/>
</dbReference>
<evidence type="ECO:0000256" key="2">
    <source>
        <dbReference type="ARBA" id="ARBA00022679"/>
    </source>
</evidence>
<dbReference type="InterPro" id="IPR002213">
    <property type="entry name" value="UDP_glucos_trans"/>
</dbReference>
<gene>
    <name evidence="3" type="ORF">OSB04_023244</name>
</gene>
<sequence length="466" mass="52687">MWCLTLHAQTTIKSLMADSITTSHVVAIPYPGRGHINPMINLCNLISLRRPSDLLITVVVTEEWLGFIGSDPKPANVRFATIPNVIPSELNRASDFPGFIKSVQTKLEDPVEKLLRRMEIPATVIVYDTYLMWMLDLGRRLDIPVASFFTMSATVFSMCYHHDLLLRNGHTGDDYFSEKDEEVIDYIPGVPPMRVADLVTGFNGKGKEVFPVALKAILMADKAQFLLFVSVYELEDKVIDALKSELSVPVYAIGPSIPYYKVRNDQNTPDYLVWLDRQPEGSVLYISQGSFLSVSDAQLEEIVAGVHESGVRYMWIARGETARFRRENDEKGIVIPWCDQLRVLCHGSVGGFWSHCGWNSTKEGAYAGVPMLTFPIFWDQVSNSKMIVEDWKLGRRVRVDEGILVTRDEIAKLIKSFMDEESEEGKQMRKRAREIKKICRQATNEGGPAEKDIDLFIGDILNSRNN</sequence>
<protein>
    <submittedName>
        <fullName evidence="3">Uncharacterized protein</fullName>
    </submittedName>
</protein>
<dbReference type="Gene3D" id="3.40.50.2000">
    <property type="entry name" value="Glycogen Phosphorylase B"/>
    <property type="match status" value="2"/>
</dbReference>
<dbReference type="FunFam" id="3.40.50.2000:FF:000138">
    <property type="entry name" value="Glycosyltransferase"/>
    <property type="match status" value="1"/>
</dbReference>
<dbReference type="AlphaFoldDB" id="A0AA38T2A6"/>
<dbReference type="SUPFAM" id="SSF53756">
    <property type="entry name" value="UDP-Glycosyltransferase/glycogen phosphorylase"/>
    <property type="match status" value="1"/>
</dbReference>
<evidence type="ECO:0000313" key="3">
    <source>
        <dbReference type="EMBL" id="KAJ9543537.1"/>
    </source>
</evidence>
<keyword evidence="2" id="KW-0808">Transferase</keyword>
<reference evidence="3" key="1">
    <citation type="submission" date="2023-03" db="EMBL/GenBank/DDBJ databases">
        <title>Chromosome-scale reference genome and RAD-based genetic map of yellow starthistle (Centaurea solstitialis) reveal putative structural variation and QTLs associated with invader traits.</title>
        <authorList>
            <person name="Reatini B."/>
            <person name="Cang F.A."/>
            <person name="Jiang Q."/>
            <person name="Mckibben M.T.W."/>
            <person name="Barker M.S."/>
            <person name="Rieseberg L.H."/>
            <person name="Dlugosch K.M."/>
        </authorList>
    </citation>
    <scope>NUCLEOTIDE SEQUENCE</scope>
    <source>
        <strain evidence="3">CAN-66</strain>
        <tissue evidence="3">Leaf</tissue>
    </source>
</reference>
<dbReference type="Proteomes" id="UP001172457">
    <property type="component" value="Chromosome 6"/>
</dbReference>
<evidence type="ECO:0000313" key="4">
    <source>
        <dbReference type="Proteomes" id="UP001172457"/>
    </source>
</evidence>
<keyword evidence="4" id="KW-1185">Reference proteome</keyword>
<organism evidence="3 4">
    <name type="scientific">Centaurea solstitialis</name>
    <name type="common">yellow star-thistle</name>
    <dbReference type="NCBI Taxonomy" id="347529"/>
    <lineage>
        <taxon>Eukaryota</taxon>
        <taxon>Viridiplantae</taxon>
        <taxon>Streptophyta</taxon>
        <taxon>Embryophyta</taxon>
        <taxon>Tracheophyta</taxon>
        <taxon>Spermatophyta</taxon>
        <taxon>Magnoliopsida</taxon>
        <taxon>eudicotyledons</taxon>
        <taxon>Gunneridae</taxon>
        <taxon>Pentapetalae</taxon>
        <taxon>asterids</taxon>
        <taxon>campanulids</taxon>
        <taxon>Asterales</taxon>
        <taxon>Asteraceae</taxon>
        <taxon>Carduoideae</taxon>
        <taxon>Cardueae</taxon>
        <taxon>Centaureinae</taxon>
        <taxon>Centaurea</taxon>
    </lineage>
</organism>
<name>A0AA38T2A6_9ASTR</name>
<dbReference type="GO" id="GO:0080043">
    <property type="term" value="F:quercetin 3-O-glucosyltransferase activity"/>
    <property type="evidence" value="ECO:0007669"/>
    <property type="project" value="TreeGrafter"/>
</dbReference>
<evidence type="ECO:0000256" key="1">
    <source>
        <dbReference type="ARBA" id="ARBA00009995"/>
    </source>
</evidence>
<comment type="similarity">
    <text evidence="1">Belongs to the UDP-glycosyltransferase family.</text>
</comment>
<dbReference type="EMBL" id="JARYMX010000006">
    <property type="protein sequence ID" value="KAJ9543537.1"/>
    <property type="molecule type" value="Genomic_DNA"/>
</dbReference>
<dbReference type="GO" id="GO:0080044">
    <property type="term" value="F:quercetin 7-O-glucosyltransferase activity"/>
    <property type="evidence" value="ECO:0007669"/>
    <property type="project" value="TreeGrafter"/>
</dbReference>
<dbReference type="PANTHER" id="PTHR11926:SF774">
    <property type="entry name" value="UDP-GLYCOSYLTRANSFERASE 85A1-RELATED"/>
    <property type="match status" value="1"/>
</dbReference>
<accession>A0AA38T2A6</accession>
<dbReference type="PANTHER" id="PTHR11926">
    <property type="entry name" value="GLUCOSYL/GLUCURONOSYL TRANSFERASES"/>
    <property type="match status" value="1"/>
</dbReference>
<dbReference type="CDD" id="cd03784">
    <property type="entry name" value="GT1_Gtf-like"/>
    <property type="match status" value="1"/>
</dbReference>
<proteinExistence type="inferred from homology"/>
<comment type="caution">
    <text evidence="3">The sequence shown here is derived from an EMBL/GenBank/DDBJ whole genome shotgun (WGS) entry which is preliminary data.</text>
</comment>